<evidence type="ECO:0000313" key="3">
    <source>
        <dbReference type="Proteomes" id="UP000807342"/>
    </source>
</evidence>
<keyword evidence="3" id="KW-1185">Reference proteome</keyword>
<evidence type="ECO:0000256" key="1">
    <source>
        <dbReference type="SAM" id="Phobius"/>
    </source>
</evidence>
<dbReference type="Proteomes" id="UP000807342">
    <property type="component" value="Unassembled WGS sequence"/>
</dbReference>
<reference evidence="2" key="1">
    <citation type="submission" date="2020-11" db="EMBL/GenBank/DDBJ databases">
        <authorList>
            <consortium name="DOE Joint Genome Institute"/>
            <person name="Ahrendt S."/>
            <person name="Riley R."/>
            <person name="Andreopoulos W."/>
            <person name="Labutti K."/>
            <person name="Pangilinan J."/>
            <person name="Ruiz-Duenas F.J."/>
            <person name="Barrasa J.M."/>
            <person name="Sanchez-Garcia M."/>
            <person name="Camarero S."/>
            <person name="Miyauchi S."/>
            <person name="Serrano A."/>
            <person name="Linde D."/>
            <person name="Babiker R."/>
            <person name="Drula E."/>
            <person name="Ayuso-Fernandez I."/>
            <person name="Pacheco R."/>
            <person name="Padilla G."/>
            <person name="Ferreira P."/>
            <person name="Barriuso J."/>
            <person name="Kellner H."/>
            <person name="Castanera R."/>
            <person name="Alfaro M."/>
            <person name="Ramirez L."/>
            <person name="Pisabarro A.G."/>
            <person name="Kuo A."/>
            <person name="Tritt A."/>
            <person name="Lipzen A."/>
            <person name="He G."/>
            <person name="Yan M."/>
            <person name="Ng V."/>
            <person name="Cullen D."/>
            <person name="Martin F."/>
            <person name="Rosso M.-N."/>
            <person name="Henrissat B."/>
            <person name="Hibbett D."/>
            <person name="Martinez A.T."/>
            <person name="Grigoriev I.V."/>
        </authorList>
    </citation>
    <scope>NUCLEOTIDE SEQUENCE</scope>
    <source>
        <strain evidence="2">MF-IS2</strain>
    </source>
</reference>
<proteinExistence type="predicted"/>
<evidence type="ECO:0000313" key="2">
    <source>
        <dbReference type="EMBL" id="KAF9439794.1"/>
    </source>
</evidence>
<dbReference type="EMBL" id="MU153402">
    <property type="protein sequence ID" value="KAF9439794.1"/>
    <property type="molecule type" value="Genomic_DNA"/>
</dbReference>
<comment type="caution">
    <text evidence="2">The sequence shown here is derived from an EMBL/GenBank/DDBJ whole genome shotgun (WGS) entry which is preliminary data.</text>
</comment>
<feature type="transmembrane region" description="Helical" evidence="1">
    <location>
        <begin position="70"/>
        <end position="89"/>
    </location>
</feature>
<sequence length="91" mass="10176">MPMGIKIYLRPLDSAKSAADVVLTLAWGLANSRGLDHCYNKGRARVDKQCRNLRSGERCELPVQLQHSGVFILVLALRLGFVLILAWTLTR</sequence>
<name>A0A9P6BVH9_9AGAR</name>
<accession>A0A9P6BVH9</accession>
<organism evidence="2 3">
    <name type="scientific">Macrolepiota fuliginosa MF-IS2</name>
    <dbReference type="NCBI Taxonomy" id="1400762"/>
    <lineage>
        <taxon>Eukaryota</taxon>
        <taxon>Fungi</taxon>
        <taxon>Dikarya</taxon>
        <taxon>Basidiomycota</taxon>
        <taxon>Agaricomycotina</taxon>
        <taxon>Agaricomycetes</taxon>
        <taxon>Agaricomycetidae</taxon>
        <taxon>Agaricales</taxon>
        <taxon>Agaricineae</taxon>
        <taxon>Agaricaceae</taxon>
        <taxon>Macrolepiota</taxon>
    </lineage>
</organism>
<dbReference type="AlphaFoldDB" id="A0A9P6BVH9"/>
<gene>
    <name evidence="2" type="ORF">P691DRAFT_254302</name>
</gene>
<keyword evidence="1" id="KW-0812">Transmembrane</keyword>
<keyword evidence="1" id="KW-0472">Membrane</keyword>
<protein>
    <submittedName>
        <fullName evidence="2">Uncharacterized protein</fullName>
    </submittedName>
</protein>
<keyword evidence="1" id="KW-1133">Transmembrane helix</keyword>